<dbReference type="PANTHER" id="PTHR47691:SF3">
    <property type="entry name" value="HTH-TYPE TRANSCRIPTIONAL REGULATOR RV0890C-RELATED"/>
    <property type="match status" value="1"/>
</dbReference>
<evidence type="ECO:0000313" key="3">
    <source>
        <dbReference type="EMBL" id="BDT99943.1"/>
    </source>
</evidence>
<dbReference type="SMART" id="SM00421">
    <property type="entry name" value="HTH_LUXR"/>
    <property type="match status" value="1"/>
</dbReference>
<dbReference type="Gene3D" id="1.25.40.10">
    <property type="entry name" value="Tetratricopeptide repeat domain"/>
    <property type="match status" value="1"/>
</dbReference>
<dbReference type="InterPro" id="IPR027417">
    <property type="entry name" value="P-loop_NTPase"/>
</dbReference>
<dbReference type="Pfam" id="PF25872">
    <property type="entry name" value="HTH_77"/>
    <property type="match status" value="1"/>
</dbReference>
<keyword evidence="4" id="KW-1185">Reference proteome</keyword>
<dbReference type="PRINTS" id="PR00038">
    <property type="entry name" value="HTHLUXR"/>
</dbReference>
<dbReference type="InterPro" id="IPR000792">
    <property type="entry name" value="Tscrpt_reg_LuxR_C"/>
</dbReference>
<dbReference type="InterPro" id="IPR016032">
    <property type="entry name" value="Sig_transdc_resp-reg_C-effctor"/>
</dbReference>
<feature type="domain" description="HTH luxR-type" evidence="2">
    <location>
        <begin position="1"/>
        <end position="65"/>
    </location>
</feature>
<dbReference type="CDD" id="cd06170">
    <property type="entry name" value="LuxR_C_like"/>
    <property type="match status" value="1"/>
</dbReference>
<evidence type="ECO:0000313" key="4">
    <source>
        <dbReference type="Proteomes" id="UP001317870"/>
    </source>
</evidence>
<dbReference type="Pfam" id="PF00196">
    <property type="entry name" value="GerE"/>
    <property type="match status" value="1"/>
</dbReference>
<dbReference type="RefSeq" id="WP_281880171.1">
    <property type="nucleotide sequence ID" value="NZ_AP026976.1"/>
</dbReference>
<sequence length="932" mass="98801">MAATVEISAREAEVLTLVGEHLSNAEIGARLFISVRTVESHVSSLLRKLEVPDRRALAQRAAAPARPDRSQPAPVLPTPLTTFVGRGRERAELTEMIRKHRQVTAVGPGGVGKTRLALTVAAELAGEYSDGVWFVDLVPVTSPDTCAVAGTVALALGLGEQPGRAMDESVPAALADRQVLLVLDNCEHVRDGVAPFLERLLATCPGVTVLATSRARLMVPFERAYTVPPMSLAGEGASDAVELFMQRAEAGGWPPNNALRDQVAAFCARLDGVALAIELAAARWTTLGLDGLEAGLSDQLRMLAGGSRTEERHRSVRAALDWSHALLEPDDRALLRRVSVFKTSFTVAAAAQVAATGKGVVADGLARLAEQSLLAVTAGPDGTEYRALETIRQYGTEQLTEAGELADIRSRHLSWCLAVAADLTVVRAEWRPRFDAVADDFRAAMAWAADRPERRADASRLAQHMAQLCFTRNLIGESQMRYEQAAALAEDPAIAAVLFRHAAAAAGCQMRGDDMHRLHRAAAEAALRSGDSAGAARDLATAAANAYRFAGKFVRPLPPEEAVALITEARQLAGDHPAAIAAVALADAGRALTDALTDQHSSGDRVPATVACAERAVELAHRTRDPLAESAALDTLAGAHSLAGDTFTAAAIARRRMALLESTPNTPVGTPELIDALGEAAEAELGAGDLRGARRWAQQLADHPLLAEVGHRATSWLLVTDALAGNVDDVRTQSVRFLEAWQRIGDPAKSGLGPAVAGVAMIHDLRGDHEARGEWDALVRGLGTSPARTHGYGAVFDALALLHRGQVHEALERMATEPREVWRWVTWIWLHWYVALRAEAGVLAGASDAVERLAEARTVVAGNPIAGAIVERAEALLSADHERLLATADAFEAAGCPYQAARTRVLAGGDHADRGAAALADLGFAPMARIAL</sequence>
<dbReference type="EMBL" id="AP026978">
    <property type="protein sequence ID" value="BDT99943.1"/>
    <property type="molecule type" value="Genomic_DNA"/>
</dbReference>
<name>A0ABN6U3V9_9NOCA</name>
<evidence type="ECO:0000256" key="1">
    <source>
        <dbReference type="SAM" id="MobiDB-lite"/>
    </source>
</evidence>
<dbReference type="SUPFAM" id="SSF52540">
    <property type="entry name" value="P-loop containing nucleoside triphosphate hydrolases"/>
    <property type="match status" value="1"/>
</dbReference>
<evidence type="ECO:0000259" key="2">
    <source>
        <dbReference type="PROSITE" id="PS50043"/>
    </source>
</evidence>
<dbReference type="Gene3D" id="3.40.50.300">
    <property type="entry name" value="P-loop containing nucleotide triphosphate hydrolases"/>
    <property type="match status" value="1"/>
</dbReference>
<dbReference type="Gene3D" id="1.10.10.10">
    <property type="entry name" value="Winged helix-like DNA-binding domain superfamily/Winged helix DNA-binding domain"/>
    <property type="match status" value="1"/>
</dbReference>
<dbReference type="PROSITE" id="PS50043">
    <property type="entry name" value="HTH_LUXR_2"/>
    <property type="match status" value="1"/>
</dbReference>
<reference evidence="3 4" key="1">
    <citation type="submission" date="2022-11" db="EMBL/GenBank/DDBJ databases">
        <title>Genome Sequencing of Nocardia sp. ON39_IFM12276 and assembly.</title>
        <authorList>
            <person name="Shimojima M."/>
            <person name="Toyokawa M."/>
            <person name="Uesaka K."/>
        </authorList>
    </citation>
    <scope>NUCLEOTIDE SEQUENCE [LARGE SCALE GENOMIC DNA]</scope>
    <source>
        <strain evidence="3 4">IFM 12276</strain>
    </source>
</reference>
<feature type="compositionally biased region" description="Low complexity" evidence="1">
    <location>
        <begin position="58"/>
        <end position="73"/>
    </location>
</feature>
<proteinExistence type="predicted"/>
<dbReference type="SUPFAM" id="SSF46894">
    <property type="entry name" value="C-terminal effector domain of the bipartite response regulators"/>
    <property type="match status" value="1"/>
</dbReference>
<protein>
    <recommendedName>
        <fullName evidence="2">HTH luxR-type domain-containing protein</fullName>
    </recommendedName>
</protein>
<gene>
    <name evidence="3" type="ORF">IFM12276_29720</name>
</gene>
<dbReference type="InterPro" id="IPR036388">
    <property type="entry name" value="WH-like_DNA-bd_sf"/>
</dbReference>
<dbReference type="InterPro" id="IPR058852">
    <property type="entry name" value="HTH_77"/>
</dbReference>
<dbReference type="Proteomes" id="UP001317870">
    <property type="component" value="Chromosome"/>
</dbReference>
<organism evidence="3 4">
    <name type="scientific">Nocardia sputorum</name>
    <dbReference type="NCBI Taxonomy" id="2984338"/>
    <lineage>
        <taxon>Bacteria</taxon>
        <taxon>Bacillati</taxon>
        <taxon>Actinomycetota</taxon>
        <taxon>Actinomycetes</taxon>
        <taxon>Mycobacteriales</taxon>
        <taxon>Nocardiaceae</taxon>
        <taxon>Nocardia</taxon>
    </lineage>
</organism>
<dbReference type="PANTHER" id="PTHR47691">
    <property type="entry name" value="REGULATOR-RELATED"/>
    <property type="match status" value="1"/>
</dbReference>
<accession>A0ABN6U3V9</accession>
<feature type="region of interest" description="Disordered" evidence="1">
    <location>
        <begin position="58"/>
        <end position="78"/>
    </location>
</feature>
<dbReference type="InterPro" id="IPR011990">
    <property type="entry name" value="TPR-like_helical_dom_sf"/>
</dbReference>